<dbReference type="InterPro" id="IPR001482">
    <property type="entry name" value="T2SS/T4SS_dom"/>
</dbReference>
<proteinExistence type="inferred from homology"/>
<dbReference type="Pfam" id="PF00498">
    <property type="entry name" value="FHA"/>
    <property type="match status" value="1"/>
</dbReference>
<feature type="domain" description="FHA" evidence="3">
    <location>
        <begin position="25"/>
        <end position="73"/>
    </location>
</feature>
<sequence length="566" mass="62108">MQVPIRVTHRDTDISTMLVAAPAVLVVGRHSECQLRLDGDLVSRTHAKLLLGAATFIVEDVSSNGTEVAPGVILHRARRELVYGSSVRIGPFAVRVGDEDPSLDLPEPPPAPDPAPDLHQRIGSGIAPDLHRRVGIGSGNDDEDLVDVVALRRRIHQELLKNLDLAKIDPTRADDPSLRPRVLTALKRIVRDLDAEIPEDIQRDAFIGELVEEALGLGPLEPLLADHTVTEVMVVDPTTIFVERAGKLEPTHTVFTDDERVRAVIERIVAPLGRRIDESQPLVDARLRDGSRVNAIIRPLALRGSCITIRKFPKKRLTTEDLVRLGSITPQMARFLERCVVAKKNILISGGTGSGKTTLLNILSAAIPKDERIVTIEDAAELQLSQPHVVTLETKIANMEGKGAFTIRDLVRNALRMRPDRIVVGECRGGEALDMLQAMNTGHDGSLTTIHANSPEEALARLETLALMAGLDLPSRAIREQIGRSIHVIVQQSRMADGTRKITHISELDELELDGHFETRTIFEYERTGVEEDGTVIGDFQATGYLPSFLDELLVRGLIKKGGPYL</sequence>
<dbReference type="EMBL" id="CP089982">
    <property type="protein sequence ID" value="WXA96522.1"/>
    <property type="molecule type" value="Genomic_DNA"/>
</dbReference>
<protein>
    <submittedName>
        <fullName evidence="4">Flp pilus assembly complex ATPase component TadA</fullName>
    </submittedName>
</protein>
<evidence type="ECO:0000256" key="1">
    <source>
        <dbReference type="ARBA" id="ARBA00006611"/>
    </source>
</evidence>
<evidence type="ECO:0000256" key="2">
    <source>
        <dbReference type="SAM" id="MobiDB-lite"/>
    </source>
</evidence>
<feature type="region of interest" description="Disordered" evidence="2">
    <location>
        <begin position="99"/>
        <end position="123"/>
    </location>
</feature>
<dbReference type="InterPro" id="IPR000253">
    <property type="entry name" value="FHA_dom"/>
</dbReference>
<dbReference type="InterPro" id="IPR027417">
    <property type="entry name" value="P-loop_NTPase"/>
</dbReference>
<dbReference type="PANTHER" id="PTHR30486">
    <property type="entry name" value="TWITCHING MOTILITY PROTEIN PILT"/>
    <property type="match status" value="1"/>
</dbReference>
<dbReference type="CDD" id="cd00060">
    <property type="entry name" value="FHA"/>
    <property type="match status" value="1"/>
</dbReference>
<name>A0ABZ2KCX5_9BACT</name>
<comment type="similarity">
    <text evidence="1">Belongs to the GSP E family.</text>
</comment>
<gene>
    <name evidence="4" type="primary">tadA</name>
    <name evidence="4" type="ORF">LZC95_06670</name>
</gene>
<dbReference type="SUPFAM" id="SSF49879">
    <property type="entry name" value="SMAD/FHA domain"/>
    <property type="match status" value="1"/>
</dbReference>
<dbReference type="Gene3D" id="2.60.200.20">
    <property type="match status" value="1"/>
</dbReference>
<dbReference type="Pfam" id="PF00437">
    <property type="entry name" value="T2SSE"/>
    <property type="match status" value="1"/>
</dbReference>
<keyword evidence="5" id="KW-1185">Reference proteome</keyword>
<dbReference type="RefSeq" id="WP_394847138.1">
    <property type="nucleotide sequence ID" value="NZ_CP089982.1"/>
</dbReference>
<dbReference type="PANTHER" id="PTHR30486:SF15">
    <property type="entry name" value="TYPE II_IV SECRETION SYSTEM ATPASE"/>
    <property type="match status" value="1"/>
</dbReference>
<dbReference type="Gene3D" id="3.40.50.300">
    <property type="entry name" value="P-loop containing nucleotide triphosphate hydrolases"/>
    <property type="match status" value="1"/>
</dbReference>
<dbReference type="InterPro" id="IPR008984">
    <property type="entry name" value="SMAD_FHA_dom_sf"/>
</dbReference>
<dbReference type="InterPro" id="IPR050921">
    <property type="entry name" value="T4SS_GSP_E_ATPase"/>
</dbReference>
<dbReference type="PROSITE" id="PS50006">
    <property type="entry name" value="FHA_DOMAIN"/>
    <property type="match status" value="1"/>
</dbReference>
<dbReference type="InterPro" id="IPR003593">
    <property type="entry name" value="AAA+_ATPase"/>
</dbReference>
<evidence type="ECO:0000313" key="4">
    <source>
        <dbReference type="EMBL" id="WXA96522.1"/>
    </source>
</evidence>
<evidence type="ECO:0000313" key="5">
    <source>
        <dbReference type="Proteomes" id="UP001379533"/>
    </source>
</evidence>
<dbReference type="Gene3D" id="3.30.450.380">
    <property type="match status" value="1"/>
</dbReference>
<feature type="compositionally biased region" description="Pro residues" evidence="2">
    <location>
        <begin position="106"/>
        <end position="115"/>
    </location>
</feature>
<dbReference type="SMART" id="SM00382">
    <property type="entry name" value="AAA"/>
    <property type="match status" value="1"/>
</dbReference>
<dbReference type="SMART" id="SM00240">
    <property type="entry name" value="FHA"/>
    <property type="match status" value="1"/>
</dbReference>
<dbReference type="CDD" id="cd01130">
    <property type="entry name" value="VirB11-like_ATPase"/>
    <property type="match status" value="1"/>
</dbReference>
<dbReference type="SUPFAM" id="SSF52540">
    <property type="entry name" value="P-loop containing nucleoside triphosphate hydrolases"/>
    <property type="match status" value="1"/>
</dbReference>
<accession>A0ABZ2KCX5</accession>
<reference evidence="4 5" key="1">
    <citation type="submission" date="2021-12" db="EMBL/GenBank/DDBJ databases">
        <title>Discovery of the Pendulisporaceae a myxobacterial family with distinct sporulation behavior and unique specialized metabolism.</title>
        <authorList>
            <person name="Garcia R."/>
            <person name="Popoff A."/>
            <person name="Bader C.D."/>
            <person name="Loehr J."/>
            <person name="Walesch S."/>
            <person name="Walt C."/>
            <person name="Boldt J."/>
            <person name="Bunk B."/>
            <person name="Haeckl F.J.F.P.J."/>
            <person name="Gunesch A.P."/>
            <person name="Birkelbach J."/>
            <person name="Nuebel U."/>
            <person name="Pietschmann T."/>
            <person name="Bach T."/>
            <person name="Mueller R."/>
        </authorList>
    </citation>
    <scope>NUCLEOTIDE SEQUENCE [LARGE SCALE GENOMIC DNA]</scope>
    <source>
        <strain evidence="4 5">MSr12523</strain>
    </source>
</reference>
<evidence type="ECO:0000259" key="3">
    <source>
        <dbReference type="PROSITE" id="PS50006"/>
    </source>
</evidence>
<dbReference type="Proteomes" id="UP001379533">
    <property type="component" value="Chromosome"/>
</dbReference>
<organism evidence="4 5">
    <name type="scientific">Pendulispora brunnea</name>
    <dbReference type="NCBI Taxonomy" id="2905690"/>
    <lineage>
        <taxon>Bacteria</taxon>
        <taxon>Pseudomonadati</taxon>
        <taxon>Myxococcota</taxon>
        <taxon>Myxococcia</taxon>
        <taxon>Myxococcales</taxon>
        <taxon>Sorangiineae</taxon>
        <taxon>Pendulisporaceae</taxon>
        <taxon>Pendulispora</taxon>
    </lineage>
</organism>